<keyword evidence="2" id="KW-1185">Reference proteome</keyword>
<dbReference type="SUPFAM" id="SSF74650">
    <property type="entry name" value="Galactose mutarotase-like"/>
    <property type="match status" value="1"/>
</dbReference>
<dbReference type="InterPro" id="IPR014718">
    <property type="entry name" value="GH-type_carb-bd"/>
</dbReference>
<evidence type="ECO:0000313" key="2">
    <source>
        <dbReference type="Proteomes" id="UP001220530"/>
    </source>
</evidence>
<sequence>MAIASNTTQIKKLGSDELEIQVAPDFGARVISLVDCRSGRNWLTQGPMVGAQDNDADFTGDPSRGWDECFPTVSRCLDPTWGRNLRDHGDLWARRWSHTSAQGQIACTYSAPDYTFTRSLTLDGARLQVDYKLSATSRTPLPWIWSQHCLLACQPGERFEIEGLGDIRTDSGELADLTPIRGMEDGFAQKSYGKVRGQARIGVVGPQGSIHFTWAEEDAPYLGLWLSYGGWPTDNPTHQIAIEPTTAPVGQLDQAIAQNTHKVLQPDSSVEWQIQLDVSA</sequence>
<organism evidence="1 2">
    <name type="scientific">Devosia algicola</name>
    <dbReference type="NCBI Taxonomy" id="3026418"/>
    <lineage>
        <taxon>Bacteria</taxon>
        <taxon>Pseudomonadati</taxon>
        <taxon>Pseudomonadota</taxon>
        <taxon>Alphaproteobacteria</taxon>
        <taxon>Hyphomicrobiales</taxon>
        <taxon>Devosiaceae</taxon>
        <taxon>Devosia</taxon>
    </lineage>
</organism>
<evidence type="ECO:0008006" key="3">
    <source>
        <dbReference type="Google" id="ProtNLM"/>
    </source>
</evidence>
<gene>
    <name evidence="1" type="ORF">PSQ19_07965</name>
</gene>
<dbReference type="Gene3D" id="2.70.98.10">
    <property type="match status" value="1"/>
</dbReference>
<dbReference type="Proteomes" id="UP001220530">
    <property type="component" value="Chromosome"/>
</dbReference>
<evidence type="ECO:0000313" key="1">
    <source>
        <dbReference type="EMBL" id="WDR03948.1"/>
    </source>
</evidence>
<reference evidence="1 2" key="1">
    <citation type="submission" date="2023-02" db="EMBL/GenBank/DDBJ databases">
        <title>Devosia algicola sp. nov., isolated from the phycosphere of marine algae.</title>
        <authorList>
            <person name="Kim J.M."/>
            <person name="Lee J.K."/>
            <person name="Choi B.J."/>
            <person name="Bayburt H."/>
            <person name="Jeon C.O."/>
        </authorList>
    </citation>
    <scope>NUCLEOTIDE SEQUENCE [LARGE SCALE GENOMIC DNA]</scope>
    <source>
        <strain evidence="1 2">G20-9</strain>
    </source>
</reference>
<protein>
    <recommendedName>
        <fullName evidence="3">DUF4432 family protein</fullName>
    </recommendedName>
</protein>
<accession>A0ABY7YRJ3</accession>
<dbReference type="EMBL" id="CP118246">
    <property type="protein sequence ID" value="WDR03948.1"/>
    <property type="molecule type" value="Genomic_DNA"/>
</dbReference>
<proteinExistence type="predicted"/>
<name>A0ABY7YRJ3_9HYPH</name>
<dbReference type="RefSeq" id="WP_282220335.1">
    <property type="nucleotide sequence ID" value="NZ_CP118246.1"/>
</dbReference>
<dbReference type="InterPro" id="IPR011013">
    <property type="entry name" value="Gal_mutarotase_sf_dom"/>
</dbReference>